<accession>A0A9P6CB58</accession>
<dbReference type="Proteomes" id="UP000807353">
    <property type="component" value="Unassembled WGS sequence"/>
</dbReference>
<organism evidence="2 3">
    <name type="scientific">Collybia nuda</name>
    <dbReference type="NCBI Taxonomy" id="64659"/>
    <lineage>
        <taxon>Eukaryota</taxon>
        <taxon>Fungi</taxon>
        <taxon>Dikarya</taxon>
        <taxon>Basidiomycota</taxon>
        <taxon>Agaricomycotina</taxon>
        <taxon>Agaricomycetes</taxon>
        <taxon>Agaricomycetidae</taxon>
        <taxon>Agaricales</taxon>
        <taxon>Tricholomatineae</taxon>
        <taxon>Clitocybaceae</taxon>
        <taxon>Collybia</taxon>
    </lineage>
</organism>
<evidence type="ECO:0000313" key="2">
    <source>
        <dbReference type="EMBL" id="KAF9459097.1"/>
    </source>
</evidence>
<reference evidence="2" key="1">
    <citation type="submission" date="2020-11" db="EMBL/GenBank/DDBJ databases">
        <authorList>
            <consortium name="DOE Joint Genome Institute"/>
            <person name="Ahrendt S."/>
            <person name="Riley R."/>
            <person name="Andreopoulos W."/>
            <person name="Labutti K."/>
            <person name="Pangilinan J."/>
            <person name="Ruiz-Duenas F.J."/>
            <person name="Barrasa J.M."/>
            <person name="Sanchez-Garcia M."/>
            <person name="Camarero S."/>
            <person name="Miyauchi S."/>
            <person name="Serrano A."/>
            <person name="Linde D."/>
            <person name="Babiker R."/>
            <person name="Drula E."/>
            <person name="Ayuso-Fernandez I."/>
            <person name="Pacheco R."/>
            <person name="Padilla G."/>
            <person name="Ferreira P."/>
            <person name="Barriuso J."/>
            <person name="Kellner H."/>
            <person name="Castanera R."/>
            <person name="Alfaro M."/>
            <person name="Ramirez L."/>
            <person name="Pisabarro A.G."/>
            <person name="Kuo A."/>
            <person name="Tritt A."/>
            <person name="Lipzen A."/>
            <person name="He G."/>
            <person name="Yan M."/>
            <person name="Ng V."/>
            <person name="Cullen D."/>
            <person name="Martin F."/>
            <person name="Rosso M.-N."/>
            <person name="Henrissat B."/>
            <person name="Hibbett D."/>
            <person name="Martinez A.T."/>
            <person name="Grigoriev I.V."/>
        </authorList>
    </citation>
    <scope>NUCLEOTIDE SEQUENCE</scope>
    <source>
        <strain evidence="2">CBS 247.69</strain>
    </source>
</reference>
<feature type="transmembrane region" description="Helical" evidence="1">
    <location>
        <begin position="12"/>
        <end position="35"/>
    </location>
</feature>
<evidence type="ECO:0000313" key="3">
    <source>
        <dbReference type="Proteomes" id="UP000807353"/>
    </source>
</evidence>
<keyword evidence="1" id="KW-1133">Transmembrane helix</keyword>
<gene>
    <name evidence="2" type="ORF">BDZ94DRAFT_1058612</name>
</gene>
<keyword evidence="3" id="KW-1185">Reference proteome</keyword>
<proteinExistence type="predicted"/>
<keyword evidence="1" id="KW-0472">Membrane</keyword>
<evidence type="ECO:0000256" key="1">
    <source>
        <dbReference type="SAM" id="Phobius"/>
    </source>
</evidence>
<dbReference type="EMBL" id="MU150323">
    <property type="protein sequence ID" value="KAF9459097.1"/>
    <property type="molecule type" value="Genomic_DNA"/>
</dbReference>
<sequence>MVLVVPNGRLPVFSLGIIGPGIVATGLVGGIVNVLRTFGKLPLSSSLTGAPDSKFNQFCPVLPTYTMVARGNRLRLSLLGTTIIESELCDSDAIWPFRSVLVPPTPSLFIINTRNHATRNRFYTYDPSLTGGIFWHGVSPEPLCSHLETRWC</sequence>
<name>A0A9P6CB58_9AGAR</name>
<comment type="caution">
    <text evidence="2">The sequence shown here is derived from an EMBL/GenBank/DDBJ whole genome shotgun (WGS) entry which is preliminary data.</text>
</comment>
<protein>
    <submittedName>
        <fullName evidence="2">Uncharacterized protein</fullName>
    </submittedName>
</protein>
<dbReference type="AlphaFoldDB" id="A0A9P6CB58"/>
<keyword evidence="1" id="KW-0812">Transmembrane</keyword>